<dbReference type="GO" id="GO:0005829">
    <property type="term" value="C:cytosol"/>
    <property type="evidence" value="ECO:0007669"/>
    <property type="project" value="TreeGrafter"/>
</dbReference>
<dbReference type="SUPFAM" id="SSF53850">
    <property type="entry name" value="Periplasmic binding protein-like II"/>
    <property type="match status" value="1"/>
</dbReference>
<dbReference type="PANTHER" id="PTHR30419:SF30">
    <property type="entry name" value="LYSR FAMILY TRANSCRIPTIONAL REGULATOR"/>
    <property type="match status" value="1"/>
</dbReference>
<dbReference type="GO" id="GO:0003700">
    <property type="term" value="F:DNA-binding transcription factor activity"/>
    <property type="evidence" value="ECO:0007669"/>
    <property type="project" value="InterPro"/>
</dbReference>
<evidence type="ECO:0000256" key="2">
    <source>
        <dbReference type="ARBA" id="ARBA00023015"/>
    </source>
</evidence>
<dbReference type="Gene3D" id="3.40.190.290">
    <property type="match status" value="1"/>
</dbReference>
<sequence length="313" mass="35633">MSDTVQILKTLLSEGSFVSAAKRLAVTQSYLSQFVQKLEKNYGVKLIDRNSRPLQLTKLGAVILENLEKIEIIQRKTQDMCNDYLQLKVGEIRIASNSERTSAVLPPVIASFNRKYPNIRLNLEFNLHLDEVCELLIQGKADIGITFESLLSRECNAYTLLSENYLLALPRTEETLLIGSLYSVDGRYRKLQKQDARIVRKFPMINTYRHEERQQRLSKFLGTDLKTSNISALTVQNRLSFVAQGIGCAICQEKLVAIETAKEKCVFLSLDDLFKPQNLVIAWPQISYTNTAARLFCKEALSYYRPNCGYSDV</sequence>
<protein>
    <submittedName>
        <fullName evidence="5">LysR family transcriptional regulator</fullName>
    </submittedName>
</protein>
<dbReference type="Pfam" id="PF00126">
    <property type="entry name" value="HTH_1"/>
    <property type="match status" value="1"/>
</dbReference>
<evidence type="ECO:0000256" key="3">
    <source>
        <dbReference type="ARBA" id="ARBA00023125"/>
    </source>
</evidence>
<keyword evidence="4" id="KW-0804">Transcription</keyword>
<organism evidence="5 6">
    <name type="scientific">Parasutterella excrementihominis</name>
    <dbReference type="NCBI Taxonomy" id="487175"/>
    <lineage>
        <taxon>Bacteria</taxon>
        <taxon>Pseudomonadati</taxon>
        <taxon>Pseudomonadota</taxon>
        <taxon>Betaproteobacteria</taxon>
        <taxon>Burkholderiales</taxon>
        <taxon>Sutterellaceae</taxon>
        <taxon>Parasutterella</taxon>
    </lineage>
</organism>
<dbReference type="Proteomes" id="UP000462362">
    <property type="component" value="Unassembled WGS sequence"/>
</dbReference>
<dbReference type="InterPro" id="IPR036388">
    <property type="entry name" value="WH-like_DNA-bd_sf"/>
</dbReference>
<dbReference type="PRINTS" id="PR00039">
    <property type="entry name" value="HTHLYSR"/>
</dbReference>
<reference evidence="5 6" key="1">
    <citation type="journal article" date="2019" name="Nat. Med.">
        <title>A library of human gut bacterial isolates paired with longitudinal multiomics data enables mechanistic microbiome research.</title>
        <authorList>
            <person name="Poyet M."/>
            <person name="Groussin M."/>
            <person name="Gibbons S.M."/>
            <person name="Avila-Pacheco J."/>
            <person name="Jiang X."/>
            <person name="Kearney S.M."/>
            <person name="Perrotta A.R."/>
            <person name="Berdy B."/>
            <person name="Zhao S."/>
            <person name="Lieberman T.D."/>
            <person name="Swanson P.K."/>
            <person name="Smith M."/>
            <person name="Roesemann S."/>
            <person name="Alexander J.E."/>
            <person name="Rich S.A."/>
            <person name="Livny J."/>
            <person name="Vlamakis H."/>
            <person name="Clish C."/>
            <person name="Bullock K."/>
            <person name="Deik A."/>
            <person name="Scott J."/>
            <person name="Pierce K.A."/>
            <person name="Xavier R.J."/>
            <person name="Alm E.J."/>
        </authorList>
    </citation>
    <scope>NUCLEOTIDE SEQUENCE [LARGE SCALE GENOMIC DNA]</scope>
    <source>
        <strain evidence="5 6">BIOML-A2</strain>
    </source>
</reference>
<evidence type="ECO:0000313" key="5">
    <source>
        <dbReference type="EMBL" id="MTU42753.1"/>
    </source>
</evidence>
<keyword evidence="2" id="KW-0805">Transcription regulation</keyword>
<dbReference type="CDD" id="cd05466">
    <property type="entry name" value="PBP2_LTTR_substrate"/>
    <property type="match status" value="1"/>
</dbReference>
<evidence type="ECO:0000256" key="1">
    <source>
        <dbReference type="ARBA" id="ARBA00009437"/>
    </source>
</evidence>
<dbReference type="InterPro" id="IPR050950">
    <property type="entry name" value="HTH-type_LysR_regulators"/>
</dbReference>
<evidence type="ECO:0000313" key="6">
    <source>
        <dbReference type="Proteomes" id="UP000462362"/>
    </source>
</evidence>
<keyword evidence="3" id="KW-0238">DNA-binding</keyword>
<gene>
    <name evidence="5" type="ORF">GMD42_03760</name>
</gene>
<dbReference type="PANTHER" id="PTHR30419">
    <property type="entry name" value="HTH-TYPE TRANSCRIPTIONAL REGULATOR YBHD"/>
    <property type="match status" value="1"/>
</dbReference>
<dbReference type="GO" id="GO:0003677">
    <property type="term" value="F:DNA binding"/>
    <property type="evidence" value="ECO:0007669"/>
    <property type="project" value="UniProtKB-KW"/>
</dbReference>
<dbReference type="EMBL" id="WNCL01000008">
    <property type="protein sequence ID" value="MTU42753.1"/>
    <property type="molecule type" value="Genomic_DNA"/>
</dbReference>
<dbReference type="Pfam" id="PF03466">
    <property type="entry name" value="LysR_substrate"/>
    <property type="match status" value="1"/>
</dbReference>
<dbReference type="AlphaFoldDB" id="A0A6I3RZP1"/>
<accession>A0A6I3RZP1</accession>
<dbReference type="InterPro" id="IPR036390">
    <property type="entry name" value="WH_DNA-bd_sf"/>
</dbReference>
<proteinExistence type="inferred from homology"/>
<evidence type="ECO:0000256" key="4">
    <source>
        <dbReference type="ARBA" id="ARBA00023163"/>
    </source>
</evidence>
<comment type="caution">
    <text evidence="5">The sequence shown here is derived from an EMBL/GenBank/DDBJ whole genome shotgun (WGS) entry which is preliminary data.</text>
</comment>
<dbReference type="SUPFAM" id="SSF46785">
    <property type="entry name" value="Winged helix' DNA-binding domain"/>
    <property type="match status" value="1"/>
</dbReference>
<dbReference type="Gene3D" id="1.10.10.10">
    <property type="entry name" value="Winged helix-like DNA-binding domain superfamily/Winged helix DNA-binding domain"/>
    <property type="match status" value="1"/>
</dbReference>
<dbReference type="PROSITE" id="PS50931">
    <property type="entry name" value="HTH_LYSR"/>
    <property type="match status" value="1"/>
</dbReference>
<dbReference type="InterPro" id="IPR000847">
    <property type="entry name" value="LysR_HTH_N"/>
</dbReference>
<name>A0A6I3RZP1_9BURK</name>
<dbReference type="RefSeq" id="WP_021868142.1">
    <property type="nucleotide sequence ID" value="NZ_CAUABC010000001.1"/>
</dbReference>
<dbReference type="InterPro" id="IPR005119">
    <property type="entry name" value="LysR_subst-bd"/>
</dbReference>
<comment type="similarity">
    <text evidence="1">Belongs to the LysR transcriptional regulatory family.</text>
</comment>